<evidence type="ECO:0000313" key="4">
    <source>
        <dbReference type="Proteomes" id="UP001229955"/>
    </source>
</evidence>
<feature type="region of interest" description="Disordered" evidence="1">
    <location>
        <begin position="1"/>
        <end position="36"/>
    </location>
</feature>
<protein>
    <submittedName>
        <fullName evidence="2">Uncharacterized protein</fullName>
    </submittedName>
</protein>
<feature type="compositionally biased region" description="Basic and acidic residues" evidence="1">
    <location>
        <begin position="20"/>
        <end position="31"/>
    </location>
</feature>
<feature type="region of interest" description="Disordered" evidence="1">
    <location>
        <begin position="60"/>
        <end position="94"/>
    </location>
</feature>
<evidence type="ECO:0000313" key="3">
    <source>
        <dbReference type="EMBL" id="WKW13709.1"/>
    </source>
</evidence>
<proteinExistence type="predicted"/>
<reference evidence="2" key="1">
    <citation type="submission" date="2023-07" db="EMBL/GenBank/DDBJ databases">
        <authorList>
            <person name="Haufschild T."/>
            <person name="Kallscheuer N."/>
            <person name="Hammer J."/>
            <person name="Kohn T."/>
            <person name="Kabuu M."/>
            <person name="Jogler M."/>
            <person name="Wohfarth N."/>
            <person name="Heuer A."/>
            <person name="Rohde M."/>
            <person name="van Teeseling M.C.F."/>
            <person name="Jogler C."/>
        </authorList>
    </citation>
    <scope>NUCLEOTIDE SEQUENCE</scope>
    <source>
        <strain evidence="2">Strain 138</strain>
        <strain evidence="3">Strain 318</strain>
    </source>
</reference>
<sequence length="137" mass="15113">MSHARDVLAPPPHSLALRSEPPHEARERPLPLDKFSVRPGVVDDGLDLTAVPHDAGIAQEPGHITSAEPRHHHRVKVSKRGSKRRAFPEDRDPTEARLKTLKGEFFKETPIVADRNRPLGVVIAHVLSVITTPPTAH</sequence>
<dbReference type="KEGG" id="pspc:Strain318_000032"/>
<feature type="compositionally biased region" description="Basic residues" evidence="1">
    <location>
        <begin position="70"/>
        <end position="85"/>
    </location>
</feature>
<organism evidence="2">
    <name type="scientific">Pseudogemmatithrix spongiicola</name>
    <dbReference type="NCBI Taxonomy" id="3062599"/>
    <lineage>
        <taxon>Bacteria</taxon>
        <taxon>Pseudomonadati</taxon>
        <taxon>Gemmatimonadota</taxon>
        <taxon>Gemmatimonadia</taxon>
        <taxon>Gemmatimonadales</taxon>
        <taxon>Gemmatimonadaceae</taxon>
        <taxon>Pseudogemmatithrix</taxon>
    </lineage>
</organism>
<evidence type="ECO:0000256" key="1">
    <source>
        <dbReference type="SAM" id="MobiDB-lite"/>
    </source>
</evidence>
<dbReference type="Proteomes" id="UP001229955">
    <property type="component" value="Chromosome"/>
</dbReference>
<gene>
    <name evidence="2" type="ORF">Strain138_000032</name>
    <name evidence="3" type="ORF">Strain318_000032</name>
</gene>
<accession>A0AA49Q422</accession>
<dbReference type="EMBL" id="CP130612">
    <property type="protein sequence ID" value="WKW10800.1"/>
    <property type="molecule type" value="Genomic_DNA"/>
</dbReference>
<keyword evidence="4" id="KW-1185">Reference proteome</keyword>
<evidence type="ECO:0000313" key="2">
    <source>
        <dbReference type="EMBL" id="WKW10800.1"/>
    </source>
</evidence>
<dbReference type="EMBL" id="CP130613">
    <property type="protein sequence ID" value="WKW13709.1"/>
    <property type="molecule type" value="Genomic_DNA"/>
</dbReference>
<name>A0AA49Q422_9BACT</name>
<accession>A0AA49Q6I4</accession>
<dbReference type="AlphaFoldDB" id="A0AA49Q422"/>